<dbReference type="Gene3D" id="3.30.530.20">
    <property type="match status" value="1"/>
</dbReference>
<dbReference type="PANTHER" id="PTHR39332">
    <property type="entry name" value="BLL4707 PROTEIN"/>
    <property type="match status" value="1"/>
</dbReference>
<reference evidence="1 2" key="1">
    <citation type="submission" date="2019-01" db="EMBL/GenBank/DDBJ databases">
        <authorList>
            <person name="Chen W.-M."/>
        </authorList>
    </citation>
    <scope>NUCLEOTIDE SEQUENCE [LARGE SCALE GENOMIC DNA]</scope>
    <source>
        <strain evidence="1 2">HPM-16</strain>
    </source>
</reference>
<dbReference type="EMBL" id="SACQ01000001">
    <property type="protein sequence ID" value="RVU32833.1"/>
    <property type="molecule type" value="Genomic_DNA"/>
</dbReference>
<organism evidence="1 2">
    <name type="scientific">Neptunomonas marina</name>
    <dbReference type="NCBI Taxonomy" id="1815562"/>
    <lineage>
        <taxon>Bacteria</taxon>
        <taxon>Pseudomonadati</taxon>
        <taxon>Pseudomonadota</taxon>
        <taxon>Gammaproteobacteria</taxon>
        <taxon>Oceanospirillales</taxon>
        <taxon>Oceanospirillaceae</taxon>
        <taxon>Neptunomonas</taxon>
    </lineage>
</organism>
<gene>
    <name evidence="1" type="ORF">EOE65_04040</name>
</gene>
<proteinExistence type="predicted"/>
<name>A0A437QEL2_9GAMM</name>
<dbReference type="InterPro" id="IPR019587">
    <property type="entry name" value="Polyketide_cyclase/dehydratase"/>
</dbReference>
<evidence type="ECO:0000313" key="2">
    <source>
        <dbReference type="Proteomes" id="UP000282818"/>
    </source>
</evidence>
<dbReference type="InterPro" id="IPR023393">
    <property type="entry name" value="START-like_dom_sf"/>
</dbReference>
<dbReference type="AlphaFoldDB" id="A0A437QEL2"/>
<keyword evidence="2" id="KW-1185">Reference proteome</keyword>
<dbReference type="Proteomes" id="UP000282818">
    <property type="component" value="Unassembled WGS sequence"/>
</dbReference>
<sequence>MDKPNSALVLPLSDTLGVLHKKNRFSPRTRAVLSQHHHNKKRHNMDKLLPPLVLGTSLLAASTLHAETISVKESISLNSQPAAVWALVGDYNGLHRWHPAVKSSTQDGNIRILTLQNGAQFVETLTEQSDKQYSYMIDKSPLPVSGYNSTISVTRGPNGTAQVTWGSSFEANGVSAEEAAEIVRGIYQAGLNNLQALYQ</sequence>
<dbReference type="CDD" id="cd07821">
    <property type="entry name" value="PYR_PYL_RCAR_like"/>
    <property type="match status" value="1"/>
</dbReference>
<protein>
    <submittedName>
        <fullName evidence="1">SRPBCC family protein</fullName>
    </submittedName>
</protein>
<evidence type="ECO:0000313" key="1">
    <source>
        <dbReference type="EMBL" id="RVU32833.1"/>
    </source>
</evidence>
<dbReference type="SUPFAM" id="SSF55961">
    <property type="entry name" value="Bet v1-like"/>
    <property type="match status" value="1"/>
</dbReference>
<dbReference type="PANTHER" id="PTHR39332:SF7">
    <property type="entry name" value="SRPBCC FAMILY PROTEIN"/>
    <property type="match status" value="1"/>
</dbReference>
<comment type="caution">
    <text evidence="1">The sequence shown here is derived from an EMBL/GenBank/DDBJ whole genome shotgun (WGS) entry which is preliminary data.</text>
</comment>
<accession>A0A437QEL2</accession>
<dbReference type="Pfam" id="PF10604">
    <property type="entry name" value="Polyketide_cyc2"/>
    <property type="match status" value="1"/>
</dbReference>